<comment type="caution">
    <text evidence="18">The sequence shown here is derived from an EMBL/GenBank/DDBJ whole genome shotgun (WGS) entry which is preliminary data.</text>
</comment>
<dbReference type="SMART" id="SM00448">
    <property type="entry name" value="REC"/>
    <property type="match status" value="1"/>
</dbReference>
<keyword evidence="11" id="KW-1133">Transmembrane helix</keyword>
<dbReference type="SUPFAM" id="SSF55785">
    <property type="entry name" value="PYP-like sensor domain (PAS domain)"/>
    <property type="match status" value="1"/>
</dbReference>
<evidence type="ECO:0000256" key="12">
    <source>
        <dbReference type="ARBA" id="ARBA00023012"/>
    </source>
</evidence>
<keyword evidence="15" id="KW-0175">Coiled coil</keyword>
<dbReference type="CDD" id="cd00130">
    <property type="entry name" value="PAS"/>
    <property type="match status" value="1"/>
</dbReference>
<dbReference type="Proteomes" id="UP001596111">
    <property type="component" value="Unassembled WGS sequence"/>
</dbReference>
<keyword evidence="13" id="KW-0472">Membrane</keyword>
<dbReference type="SUPFAM" id="SSF52172">
    <property type="entry name" value="CheY-like"/>
    <property type="match status" value="1"/>
</dbReference>
<evidence type="ECO:0000256" key="8">
    <source>
        <dbReference type="ARBA" id="ARBA00022741"/>
    </source>
</evidence>
<keyword evidence="7" id="KW-0812">Transmembrane</keyword>
<dbReference type="PROSITE" id="PS50109">
    <property type="entry name" value="HIS_KIN"/>
    <property type="match status" value="1"/>
</dbReference>
<evidence type="ECO:0000256" key="2">
    <source>
        <dbReference type="ARBA" id="ARBA00004651"/>
    </source>
</evidence>
<evidence type="ECO:0000256" key="4">
    <source>
        <dbReference type="ARBA" id="ARBA00022475"/>
    </source>
</evidence>
<feature type="coiled-coil region" evidence="15">
    <location>
        <begin position="483"/>
        <end position="517"/>
    </location>
</feature>
<dbReference type="InterPro" id="IPR004358">
    <property type="entry name" value="Sig_transdc_His_kin-like_C"/>
</dbReference>
<dbReference type="PROSITE" id="PS50110">
    <property type="entry name" value="RESPONSE_REGULATORY"/>
    <property type="match status" value="1"/>
</dbReference>
<evidence type="ECO:0000256" key="10">
    <source>
        <dbReference type="ARBA" id="ARBA00022840"/>
    </source>
</evidence>
<evidence type="ECO:0000256" key="13">
    <source>
        <dbReference type="ARBA" id="ARBA00023136"/>
    </source>
</evidence>
<evidence type="ECO:0000259" key="16">
    <source>
        <dbReference type="PROSITE" id="PS50109"/>
    </source>
</evidence>
<comment type="subcellular location">
    <subcellularLocation>
        <location evidence="2">Cell membrane</location>
        <topology evidence="2">Multi-pass membrane protein</topology>
    </subcellularLocation>
</comment>
<evidence type="ECO:0000256" key="7">
    <source>
        <dbReference type="ARBA" id="ARBA00022692"/>
    </source>
</evidence>
<feature type="domain" description="Histidine kinase" evidence="16">
    <location>
        <begin position="524"/>
        <end position="737"/>
    </location>
</feature>
<dbReference type="InterPro" id="IPR036097">
    <property type="entry name" value="HisK_dim/P_sf"/>
</dbReference>
<dbReference type="InterPro" id="IPR033479">
    <property type="entry name" value="dCache_1"/>
</dbReference>
<dbReference type="Gene3D" id="3.40.50.2300">
    <property type="match status" value="1"/>
</dbReference>
<feature type="domain" description="Response regulatory" evidence="17">
    <location>
        <begin position="760"/>
        <end position="875"/>
    </location>
</feature>
<dbReference type="InterPro" id="IPR005467">
    <property type="entry name" value="His_kinase_dom"/>
</dbReference>
<dbReference type="InterPro" id="IPR003661">
    <property type="entry name" value="HisK_dim/P_dom"/>
</dbReference>
<keyword evidence="8" id="KW-0547">Nucleotide-binding</keyword>
<dbReference type="InterPro" id="IPR001789">
    <property type="entry name" value="Sig_transdc_resp-reg_receiver"/>
</dbReference>
<sequence>MQLTRRHLHLAALALALAVLLVSSVLGVARVAERRALQREAADGNSQLKIQSMSLQRLIDSYRMLPVLLSLDPELRDALSHPVDADTTARLNRKLEQATDATHPSTLTLIDRHGVAIAANNWRDPSSNVSINYSFRPYFQQAMRDGSGAFYAVGVSTKEPGYFIAQAVHDSTDQRIGVVVVKINLKALQMVGLGRQDTLLVSDSHGIVIVANQPAWMYRELRPLDAATKAELARTRQYEGRTPVPAEFNDDTPMDGGGRLVRVGQPAIADRILWLTRDLPQQRWQMHLLLDTLPARAAARNAGAATALLWLPLILLGMFLQQRLRLARVRQRSREELERLVAHYASALRSEQDSLVQAAQQAAAGQPAGLERLPQGVSVVDRQLRLVAWNRRYADLMRFPPELLQKGRPVEDLFRHNAQRGLLGPGDVEDAIQRRLDYLRDGGPHMYERERPDGSVLEIRGNPLPDGGFVTSYADISAYKDAARELRTLTTTLENRIDAATREQRLATAEARRANRNKTRYVAAAVHDLLQPLNAARLFAGALREPLHADADRALLARVEHALQALDSQLTSMLDLSRLDAGGFQTQVGAFALSPILRELARQFGIVAQARDLQLDFVDTLAWVRSDPTLLRRALQNFLSNAVHYTPRGRVLLGCRRDGEHLRIEVWDTGVGIADDQREVIFQEFRRLDSGVGADERSAGLGLSIVQRIAQLLGHTVTLRSWPGHGSMFAIRVQLATTAQADTPVEPTATDSDSPLTGRYIVCIDDDAQTRAAMTALLQRWGCTVATAADAIEATLLASSSPAPDLLLLDYQLGTTTGPALLPDLQQRWGATPPVIVLTAHGDADTGAELDAAGLRFMLKPVSPSRLRALMSRLLAQHG</sequence>
<evidence type="ECO:0000256" key="14">
    <source>
        <dbReference type="PROSITE-ProRule" id="PRU00169"/>
    </source>
</evidence>
<evidence type="ECO:0000256" key="9">
    <source>
        <dbReference type="ARBA" id="ARBA00022777"/>
    </source>
</evidence>
<dbReference type="EMBL" id="JBHSNG010000019">
    <property type="protein sequence ID" value="MFC5582524.1"/>
    <property type="molecule type" value="Genomic_DNA"/>
</dbReference>
<dbReference type="Pfam" id="PF02518">
    <property type="entry name" value="HATPase_c"/>
    <property type="match status" value="1"/>
</dbReference>
<keyword evidence="19" id="KW-1185">Reference proteome</keyword>
<dbReference type="Pfam" id="PF12860">
    <property type="entry name" value="PAS_7"/>
    <property type="match status" value="1"/>
</dbReference>
<dbReference type="Gene3D" id="6.10.250.3020">
    <property type="match status" value="1"/>
</dbReference>
<reference evidence="19" key="1">
    <citation type="journal article" date="2019" name="Int. J. Syst. Evol. Microbiol.">
        <title>The Global Catalogue of Microorganisms (GCM) 10K type strain sequencing project: providing services to taxonomists for standard genome sequencing and annotation.</title>
        <authorList>
            <consortium name="The Broad Institute Genomics Platform"/>
            <consortium name="The Broad Institute Genome Sequencing Center for Infectious Disease"/>
            <person name="Wu L."/>
            <person name="Ma J."/>
        </authorList>
    </citation>
    <scope>NUCLEOTIDE SEQUENCE [LARGE SCALE GENOMIC DNA]</scope>
    <source>
        <strain evidence="19">CGMCC 1.13587</strain>
    </source>
</reference>
<dbReference type="InterPro" id="IPR036890">
    <property type="entry name" value="HATPase_C_sf"/>
</dbReference>
<evidence type="ECO:0000256" key="15">
    <source>
        <dbReference type="SAM" id="Coils"/>
    </source>
</evidence>
<keyword evidence="4" id="KW-1003">Cell membrane</keyword>
<gene>
    <name evidence="18" type="ORF">ACFPPB_15495</name>
</gene>
<dbReference type="Gene3D" id="3.30.565.10">
    <property type="entry name" value="Histidine kinase-like ATPase, C-terminal domain"/>
    <property type="match status" value="1"/>
</dbReference>
<dbReference type="PANTHER" id="PTHR43047">
    <property type="entry name" value="TWO-COMPONENT HISTIDINE PROTEIN KINASE"/>
    <property type="match status" value="1"/>
</dbReference>
<evidence type="ECO:0000313" key="18">
    <source>
        <dbReference type="EMBL" id="MFC5582524.1"/>
    </source>
</evidence>
<name>A0ABW0T1U1_9GAMM</name>
<feature type="modified residue" description="4-aspartylphosphate" evidence="14">
    <location>
        <position position="810"/>
    </location>
</feature>
<dbReference type="InterPro" id="IPR029151">
    <property type="entry name" value="Sensor-like_sf"/>
</dbReference>
<comment type="catalytic activity">
    <reaction evidence="1">
        <text>ATP + protein L-histidine = ADP + protein N-phospho-L-histidine.</text>
        <dbReference type="EC" id="2.7.13.3"/>
    </reaction>
</comment>
<dbReference type="CDD" id="cd12914">
    <property type="entry name" value="PDC1_DGC_like"/>
    <property type="match status" value="1"/>
</dbReference>
<dbReference type="InterPro" id="IPR000014">
    <property type="entry name" value="PAS"/>
</dbReference>
<dbReference type="PRINTS" id="PR00344">
    <property type="entry name" value="BCTRLSENSOR"/>
</dbReference>
<keyword evidence="9" id="KW-0418">Kinase</keyword>
<dbReference type="PANTHER" id="PTHR43047:SF9">
    <property type="entry name" value="HISTIDINE KINASE"/>
    <property type="match status" value="1"/>
</dbReference>
<evidence type="ECO:0000256" key="3">
    <source>
        <dbReference type="ARBA" id="ARBA00012438"/>
    </source>
</evidence>
<keyword evidence="10" id="KW-0067">ATP-binding</keyword>
<dbReference type="InterPro" id="IPR035965">
    <property type="entry name" value="PAS-like_dom_sf"/>
</dbReference>
<dbReference type="SUPFAM" id="SSF47384">
    <property type="entry name" value="Homodimeric domain of signal transducing histidine kinase"/>
    <property type="match status" value="1"/>
</dbReference>
<dbReference type="InterPro" id="IPR011006">
    <property type="entry name" value="CheY-like_superfamily"/>
</dbReference>
<evidence type="ECO:0000256" key="1">
    <source>
        <dbReference type="ARBA" id="ARBA00000085"/>
    </source>
</evidence>
<dbReference type="RefSeq" id="WP_377328691.1">
    <property type="nucleotide sequence ID" value="NZ_JBHSNG010000019.1"/>
</dbReference>
<dbReference type="CDD" id="cd00156">
    <property type="entry name" value="REC"/>
    <property type="match status" value="1"/>
</dbReference>
<keyword evidence="5 14" id="KW-0597">Phosphoprotein</keyword>
<organism evidence="18 19">
    <name type="scientific">Rhodanobacter terrae</name>
    <dbReference type="NCBI Taxonomy" id="418647"/>
    <lineage>
        <taxon>Bacteria</taxon>
        <taxon>Pseudomonadati</taxon>
        <taxon>Pseudomonadota</taxon>
        <taxon>Gammaproteobacteria</taxon>
        <taxon>Lysobacterales</taxon>
        <taxon>Rhodanobacteraceae</taxon>
        <taxon>Rhodanobacter</taxon>
    </lineage>
</organism>
<dbReference type="Pfam" id="PF00072">
    <property type="entry name" value="Response_reg"/>
    <property type="match status" value="1"/>
</dbReference>
<accession>A0ABW0T1U1</accession>
<evidence type="ECO:0000313" key="19">
    <source>
        <dbReference type="Proteomes" id="UP001596111"/>
    </source>
</evidence>
<evidence type="ECO:0000256" key="11">
    <source>
        <dbReference type="ARBA" id="ARBA00022989"/>
    </source>
</evidence>
<dbReference type="SUPFAM" id="SSF103190">
    <property type="entry name" value="Sensory domain-like"/>
    <property type="match status" value="1"/>
</dbReference>
<protein>
    <recommendedName>
        <fullName evidence="3">histidine kinase</fullName>
        <ecNumber evidence="3">2.7.13.3</ecNumber>
    </recommendedName>
</protein>
<evidence type="ECO:0000256" key="5">
    <source>
        <dbReference type="ARBA" id="ARBA00022553"/>
    </source>
</evidence>
<dbReference type="Gene3D" id="3.30.450.20">
    <property type="entry name" value="PAS domain"/>
    <property type="match status" value="3"/>
</dbReference>
<proteinExistence type="predicted"/>
<evidence type="ECO:0000256" key="6">
    <source>
        <dbReference type="ARBA" id="ARBA00022679"/>
    </source>
</evidence>
<dbReference type="Gene3D" id="1.10.287.130">
    <property type="match status" value="1"/>
</dbReference>
<keyword evidence="6" id="KW-0808">Transferase</keyword>
<keyword evidence="12" id="KW-0902">Two-component regulatory system</keyword>
<dbReference type="SUPFAM" id="SSF55874">
    <property type="entry name" value="ATPase domain of HSP90 chaperone/DNA topoisomerase II/histidine kinase"/>
    <property type="match status" value="1"/>
</dbReference>
<dbReference type="EC" id="2.7.13.3" evidence="3"/>
<dbReference type="Pfam" id="PF02743">
    <property type="entry name" value="dCache_1"/>
    <property type="match status" value="1"/>
</dbReference>
<dbReference type="InterPro" id="IPR003594">
    <property type="entry name" value="HATPase_dom"/>
</dbReference>
<dbReference type="SMART" id="SM00387">
    <property type="entry name" value="HATPase_c"/>
    <property type="match status" value="1"/>
</dbReference>
<dbReference type="Pfam" id="PF00512">
    <property type="entry name" value="HisKA"/>
    <property type="match status" value="1"/>
</dbReference>
<dbReference type="CDD" id="cd00082">
    <property type="entry name" value="HisKA"/>
    <property type="match status" value="1"/>
</dbReference>
<evidence type="ECO:0000259" key="17">
    <source>
        <dbReference type="PROSITE" id="PS50110"/>
    </source>
</evidence>
<dbReference type="SMART" id="SM00388">
    <property type="entry name" value="HisKA"/>
    <property type="match status" value="1"/>
</dbReference>